<proteinExistence type="inferred from homology"/>
<dbReference type="PANTHER" id="PTHR47990">
    <property type="entry name" value="2-OXOGLUTARATE (2OG) AND FE(II)-DEPENDENT OXYGENASE SUPERFAMILY PROTEIN-RELATED"/>
    <property type="match status" value="1"/>
</dbReference>
<keyword evidence="4" id="KW-1185">Reference proteome</keyword>
<sequence length="287" mass="31057">MATAKATVNTKALGNGPVQVVELPVIKYSALVDGNADEEAKLFQAASVDGFFQLDLTNSSASATVLDNLDAVYKVGEEYFDQPAAIKAKDERVQDASLDRGFKTSSCDETFEISRDELIANQPELPAVFHAKKQLITDFSNGLDEACRVMLDSLSTSLGLTGGESLAKHHKETESSESGLKFIDEPTLARLADVGDNLHTDGGTFTVVFCEKDGLQTYLPSVDQWAFVPPKAGCAVLNVANALSKMSEGKLHSPQHRVTQMEDGAQRRIYLSYFLRPTHAAKAALKI</sequence>
<protein>
    <recommendedName>
        <fullName evidence="2">Isopenicillin N synthase-like Fe(2+) 2OG dioxygenase domain-containing protein</fullName>
    </recommendedName>
</protein>
<dbReference type="Proteomes" id="UP000039046">
    <property type="component" value="Unassembled WGS sequence"/>
</dbReference>
<dbReference type="AlphaFoldDB" id="A0A0A1TN23"/>
<name>A0A0A1TN23_9HYPO</name>
<comment type="similarity">
    <text evidence="1">Belongs to the iron/ascorbate-dependent oxidoreductase family.</text>
</comment>
<accession>A0A0A1TN23</accession>
<dbReference type="InterPro" id="IPR027443">
    <property type="entry name" value="IPNS-like_sf"/>
</dbReference>
<organism evidence="3 4">
    <name type="scientific">[Torrubiella] hemipterigena</name>
    <dbReference type="NCBI Taxonomy" id="1531966"/>
    <lineage>
        <taxon>Eukaryota</taxon>
        <taxon>Fungi</taxon>
        <taxon>Dikarya</taxon>
        <taxon>Ascomycota</taxon>
        <taxon>Pezizomycotina</taxon>
        <taxon>Sordariomycetes</taxon>
        <taxon>Hypocreomycetidae</taxon>
        <taxon>Hypocreales</taxon>
        <taxon>Clavicipitaceae</taxon>
        <taxon>Clavicipitaceae incertae sedis</taxon>
        <taxon>'Torrubiella' clade</taxon>
    </lineage>
</organism>
<dbReference type="Pfam" id="PF03171">
    <property type="entry name" value="2OG-FeII_Oxy"/>
    <property type="match status" value="1"/>
</dbReference>
<dbReference type="STRING" id="1531966.A0A0A1TN23"/>
<dbReference type="InterPro" id="IPR044861">
    <property type="entry name" value="IPNS-like_FE2OG_OXY"/>
</dbReference>
<dbReference type="Gene3D" id="2.60.120.330">
    <property type="entry name" value="B-lactam Antibiotic, Isopenicillin N Synthase, Chain"/>
    <property type="match status" value="1"/>
</dbReference>
<dbReference type="OrthoDB" id="288590at2759"/>
<evidence type="ECO:0000313" key="3">
    <source>
        <dbReference type="EMBL" id="CEJ92705.1"/>
    </source>
</evidence>
<reference evidence="3 4" key="1">
    <citation type="journal article" date="2015" name="Genome Announc.">
        <title>Draft Genome Sequence and Gene Annotation of the Entomopathogenic Fungus Verticillium hemipterigenum.</title>
        <authorList>
            <person name="Horn F."/>
            <person name="Habel A."/>
            <person name="Scharf D.H."/>
            <person name="Dworschak J."/>
            <person name="Brakhage A.A."/>
            <person name="Guthke R."/>
            <person name="Hertweck C."/>
            <person name="Linde J."/>
        </authorList>
    </citation>
    <scope>NUCLEOTIDE SEQUENCE [LARGE SCALE GENOMIC DNA]</scope>
</reference>
<gene>
    <name evidence="3" type="ORF">VHEMI08339</name>
</gene>
<dbReference type="HOGENOM" id="CLU_010119_4_1_1"/>
<evidence type="ECO:0000259" key="2">
    <source>
        <dbReference type="Pfam" id="PF03171"/>
    </source>
</evidence>
<dbReference type="InterPro" id="IPR050231">
    <property type="entry name" value="Iron_ascorbate_oxido_reductase"/>
</dbReference>
<dbReference type="EMBL" id="CDHN01000005">
    <property type="protein sequence ID" value="CEJ92705.1"/>
    <property type="molecule type" value="Genomic_DNA"/>
</dbReference>
<dbReference type="SUPFAM" id="SSF51197">
    <property type="entry name" value="Clavaminate synthase-like"/>
    <property type="match status" value="1"/>
</dbReference>
<evidence type="ECO:0000313" key="4">
    <source>
        <dbReference type="Proteomes" id="UP000039046"/>
    </source>
</evidence>
<evidence type="ECO:0000256" key="1">
    <source>
        <dbReference type="ARBA" id="ARBA00008056"/>
    </source>
</evidence>
<feature type="domain" description="Isopenicillin N synthase-like Fe(2+) 2OG dioxygenase" evidence="2">
    <location>
        <begin position="194"/>
        <end position="277"/>
    </location>
</feature>